<gene>
    <name evidence="1" type="ORF">AWZ03_009293</name>
</gene>
<proteinExistence type="predicted"/>
<dbReference type="EMBL" id="LSRL02000110">
    <property type="protein sequence ID" value="TDG44265.1"/>
    <property type="molecule type" value="Genomic_DNA"/>
</dbReference>
<keyword evidence="2" id="KW-1185">Reference proteome</keyword>
<dbReference type="Proteomes" id="UP000295192">
    <property type="component" value="Unassembled WGS sequence"/>
</dbReference>
<dbReference type="AlphaFoldDB" id="A0A484B901"/>
<evidence type="ECO:0000313" key="1">
    <source>
        <dbReference type="EMBL" id="TDG44265.1"/>
    </source>
</evidence>
<reference evidence="1 2" key="1">
    <citation type="journal article" date="2019" name="J. Hered.">
        <title>An Improved Genome Assembly for Drosophila navojoa, the Basal Species in the mojavensis Cluster.</title>
        <authorList>
            <person name="Vanderlinde T."/>
            <person name="Dupim E.G."/>
            <person name="Nazario-Yepiz N.O."/>
            <person name="Carvalho A.B."/>
        </authorList>
    </citation>
    <scope>NUCLEOTIDE SEQUENCE [LARGE SCALE GENOMIC DNA]</scope>
    <source>
        <strain evidence="1">Navoj_Jal97</strain>
        <tissue evidence="1">Whole organism</tissue>
    </source>
</reference>
<protein>
    <submittedName>
        <fullName evidence="1">Uncharacterized protein</fullName>
    </submittedName>
</protein>
<accession>A0A484B901</accession>
<comment type="caution">
    <text evidence="1">The sequence shown here is derived from an EMBL/GenBank/DDBJ whole genome shotgun (WGS) entry which is preliminary data.</text>
</comment>
<organism evidence="1 2">
    <name type="scientific">Drosophila navojoa</name>
    <name type="common">Fruit fly</name>
    <dbReference type="NCBI Taxonomy" id="7232"/>
    <lineage>
        <taxon>Eukaryota</taxon>
        <taxon>Metazoa</taxon>
        <taxon>Ecdysozoa</taxon>
        <taxon>Arthropoda</taxon>
        <taxon>Hexapoda</taxon>
        <taxon>Insecta</taxon>
        <taxon>Pterygota</taxon>
        <taxon>Neoptera</taxon>
        <taxon>Endopterygota</taxon>
        <taxon>Diptera</taxon>
        <taxon>Brachycera</taxon>
        <taxon>Muscomorpha</taxon>
        <taxon>Ephydroidea</taxon>
        <taxon>Drosophilidae</taxon>
        <taxon>Drosophila</taxon>
    </lineage>
</organism>
<name>A0A484B901_DRONA</name>
<sequence>MPSPAPGAIASFLVTKTLQIAPKASMAREDLRKIEVNLAVFAVNPWFELRAELFHFLCHRAMLFALVALCRTCACEFRFTASAIRYSSGTSAASSEIVLKAQLTLIALSL</sequence>
<evidence type="ECO:0000313" key="2">
    <source>
        <dbReference type="Proteomes" id="UP000295192"/>
    </source>
</evidence>